<name>A0A834TYA4_9FABA</name>
<evidence type="ECO:0000313" key="1">
    <source>
        <dbReference type="EMBL" id="KAF7830783.1"/>
    </source>
</evidence>
<protein>
    <submittedName>
        <fullName evidence="1">Uncharacterized protein</fullName>
    </submittedName>
</protein>
<dbReference type="EMBL" id="JAAIUW010000005">
    <property type="protein sequence ID" value="KAF7830783.1"/>
    <property type="molecule type" value="Genomic_DNA"/>
</dbReference>
<proteinExistence type="predicted"/>
<dbReference type="Proteomes" id="UP000634136">
    <property type="component" value="Unassembled WGS sequence"/>
</dbReference>
<accession>A0A834TYA4</accession>
<dbReference type="AlphaFoldDB" id="A0A834TYA4"/>
<gene>
    <name evidence="1" type="ORF">G2W53_013116</name>
</gene>
<reference evidence="1" key="1">
    <citation type="submission" date="2020-09" db="EMBL/GenBank/DDBJ databases">
        <title>Genome-Enabled Discovery of Anthraquinone Biosynthesis in Senna tora.</title>
        <authorList>
            <person name="Kang S.-H."/>
            <person name="Pandey R.P."/>
            <person name="Lee C.-M."/>
            <person name="Sim J.-S."/>
            <person name="Jeong J.-T."/>
            <person name="Choi B.-S."/>
            <person name="Jung M."/>
            <person name="Ginzburg D."/>
            <person name="Zhao K."/>
            <person name="Won S.Y."/>
            <person name="Oh T.-J."/>
            <person name="Yu Y."/>
            <person name="Kim N.-H."/>
            <person name="Lee O.R."/>
            <person name="Lee T.-H."/>
            <person name="Bashyal P."/>
            <person name="Kim T.-S."/>
            <person name="Lee W.-H."/>
            <person name="Kawkins C."/>
            <person name="Kim C.-K."/>
            <person name="Kim J.S."/>
            <person name="Ahn B.O."/>
            <person name="Rhee S.Y."/>
            <person name="Sohng J.K."/>
        </authorList>
    </citation>
    <scope>NUCLEOTIDE SEQUENCE</scope>
    <source>
        <tissue evidence="1">Leaf</tissue>
    </source>
</reference>
<keyword evidence="2" id="KW-1185">Reference proteome</keyword>
<comment type="caution">
    <text evidence="1">The sequence shown here is derived from an EMBL/GenBank/DDBJ whole genome shotgun (WGS) entry which is preliminary data.</text>
</comment>
<sequence>MRGSGVSLGMDMGSQLLLKGRSKLQCGLEHRSERA</sequence>
<organism evidence="1 2">
    <name type="scientific">Senna tora</name>
    <dbReference type="NCBI Taxonomy" id="362788"/>
    <lineage>
        <taxon>Eukaryota</taxon>
        <taxon>Viridiplantae</taxon>
        <taxon>Streptophyta</taxon>
        <taxon>Embryophyta</taxon>
        <taxon>Tracheophyta</taxon>
        <taxon>Spermatophyta</taxon>
        <taxon>Magnoliopsida</taxon>
        <taxon>eudicotyledons</taxon>
        <taxon>Gunneridae</taxon>
        <taxon>Pentapetalae</taxon>
        <taxon>rosids</taxon>
        <taxon>fabids</taxon>
        <taxon>Fabales</taxon>
        <taxon>Fabaceae</taxon>
        <taxon>Caesalpinioideae</taxon>
        <taxon>Cassia clade</taxon>
        <taxon>Senna</taxon>
    </lineage>
</organism>
<evidence type="ECO:0000313" key="2">
    <source>
        <dbReference type="Proteomes" id="UP000634136"/>
    </source>
</evidence>